<reference evidence="2" key="1">
    <citation type="submission" date="2009-07" db="EMBL/GenBank/DDBJ databases">
        <title>Complete genome sequence of Zobellia galactanivorans Dsij.</title>
        <authorList>
            <consortium name="Genoscope - CEA"/>
        </authorList>
    </citation>
    <scope>NUCLEOTIDE SEQUENCE [LARGE SCALE GENOMIC DNA]</scope>
    <source>
        <strain evidence="2">DSM 12802 / CCUG 47099 / CIP 106680 / NCIMB 13871 / Dsij</strain>
    </source>
</reference>
<dbReference type="KEGG" id="zga:ZOBELLIA_435"/>
<dbReference type="Proteomes" id="UP000008898">
    <property type="component" value="Chromosome"/>
</dbReference>
<proteinExistence type="predicted"/>
<evidence type="ECO:0000313" key="2">
    <source>
        <dbReference type="Proteomes" id="UP000008898"/>
    </source>
</evidence>
<accession>G0L9E3</accession>
<gene>
    <name evidence="1" type="ordered locus">zobellia_435</name>
</gene>
<protein>
    <submittedName>
        <fullName evidence="1">Uncharacterized protein</fullName>
    </submittedName>
</protein>
<organism evidence="1 2">
    <name type="scientific">Zobellia galactanivorans (strain DSM 12802 / CCUG 47099 / CIP 106680 / NCIMB 13871 / Dsij)</name>
    <dbReference type="NCBI Taxonomy" id="63186"/>
    <lineage>
        <taxon>Bacteria</taxon>
        <taxon>Pseudomonadati</taxon>
        <taxon>Bacteroidota</taxon>
        <taxon>Flavobacteriia</taxon>
        <taxon>Flavobacteriales</taxon>
        <taxon>Flavobacteriaceae</taxon>
        <taxon>Zobellia</taxon>
    </lineage>
</organism>
<evidence type="ECO:0000313" key="1">
    <source>
        <dbReference type="EMBL" id="CAZ94508.1"/>
    </source>
</evidence>
<keyword evidence="2" id="KW-1185">Reference proteome</keyword>
<dbReference type="HOGENOM" id="CLU_3159659_0_0_10"/>
<sequence>MTGKAIEGVQKVVDGIILSTFGAVKINYYIGLIVGTGLSGPEIELFKF</sequence>
<dbReference type="AlphaFoldDB" id="G0L9E3"/>
<dbReference type="STRING" id="63186.ZOBELLIA_435"/>
<name>G0L9E3_ZOBGA</name>
<reference evidence="1 2" key="2">
    <citation type="journal article" date="2012" name="Environ. Microbiol.">
        <title>Characterization of the first alginolytic operons in a marine bacterium: from their emergence in marine Flavobacteriia to their independent transfers to marine Proteobacteria and human gut Bacteroides.</title>
        <authorList>
            <person name="Thomas F."/>
            <person name="Barbeyron T."/>
            <person name="Tonon T."/>
            <person name="Genicot S."/>
            <person name="Czjzek M."/>
            <person name="Michel G."/>
        </authorList>
    </citation>
    <scope>NUCLEOTIDE SEQUENCE [LARGE SCALE GENOMIC DNA]</scope>
    <source>
        <strain evidence="2">DSM 12802 / CCUG 47099 / CIP 106680 / NCIMB 13871 / Dsij</strain>
    </source>
</reference>
<dbReference type="EMBL" id="FP476056">
    <property type="protein sequence ID" value="CAZ94508.1"/>
    <property type="molecule type" value="Genomic_DNA"/>
</dbReference>